<dbReference type="Bgee" id="ENSOANG00000038240">
    <property type="expression patterns" value="Expressed in cerebellum and 7 other cell types or tissues"/>
</dbReference>
<dbReference type="FunCoup" id="A0A6I8N3K6">
    <property type="interactions" value="303"/>
</dbReference>
<evidence type="ECO:0000313" key="3">
    <source>
        <dbReference type="Ensembl" id="ENSOANP00000035470.1"/>
    </source>
</evidence>
<dbReference type="Proteomes" id="UP000002279">
    <property type="component" value="Unplaced"/>
</dbReference>
<gene>
    <name evidence="3" type="primary">UMAD1</name>
</gene>
<accession>A0A6I8N3K6</accession>
<feature type="domain" description="UMA" evidence="2">
    <location>
        <begin position="85"/>
        <end position="133"/>
    </location>
</feature>
<dbReference type="GeneTree" id="ENSGT00390000003051"/>
<name>A0A6I8N3K6_ORNAN</name>
<dbReference type="Ensembl" id="ENSOANT00000068195.1">
    <property type="protein sequence ID" value="ENSOANP00000035470.1"/>
    <property type="gene ID" value="ENSOANG00000038240.1"/>
</dbReference>
<sequence>MFSFFRKTPDPKKTSVPEREADGFVLLGDTANEQRAASGAQTSGATLQPPLRVSGSPPFSVGDGPGRAEAADRTPGAAPPTSELLSDVPFTLAPHVLAARDPLGDLPVGLLGSDAGRDLARFRYDFTLENSVLWDA</sequence>
<reference evidence="3" key="2">
    <citation type="submission" date="2025-09" db="UniProtKB">
        <authorList>
            <consortium name="Ensembl"/>
        </authorList>
    </citation>
    <scope>IDENTIFICATION</scope>
    <source>
        <strain evidence="3">Glennie</strain>
    </source>
</reference>
<feature type="compositionally biased region" description="Polar residues" evidence="1">
    <location>
        <begin position="31"/>
        <end position="46"/>
    </location>
</feature>
<dbReference type="PANTHER" id="PTHR36291:SF1">
    <property type="entry name" value="UBAP1-MVB12-ASSOCIATED (UMA)-DOMAIN CONTAINING PROTEIN 1"/>
    <property type="match status" value="1"/>
</dbReference>
<dbReference type="PANTHER" id="PTHR36291">
    <property type="entry name" value="UBAP1-MVB12-ASSOCIATED (UMA)-DOMAIN CONTAINING PROTEIN 1"/>
    <property type="match status" value="1"/>
</dbReference>
<evidence type="ECO:0000259" key="2">
    <source>
        <dbReference type="PROSITE" id="PS51497"/>
    </source>
</evidence>
<protein>
    <submittedName>
        <fullName evidence="3">UBAP1-MVB12-associated (UMA) domain containing 1</fullName>
    </submittedName>
</protein>
<dbReference type="AlphaFoldDB" id="A0A6I8N3K6"/>
<reference evidence="3" key="1">
    <citation type="submission" date="2025-08" db="UniProtKB">
        <authorList>
            <consortium name="Ensembl"/>
        </authorList>
    </citation>
    <scope>IDENTIFICATION</scope>
    <source>
        <strain evidence="3">Glennie</strain>
    </source>
</reference>
<keyword evidence="4" id="KW-1185">Reference proteome</keyword>
<organism evidence="3 4">
    <name type="scientific">Ornithorhynchus anatinus</name>
    <name type="common">Duckbill platypus</name>
    <dbReference type="NCBI Taxonomy" id="9258"/>
    <lineage>
        <taxon>Eukaryota</taxon>
        <taxon>Metazoa</taxon>
        <taxon>Chordata</taxon>
        <taxon>Craniata</taxon>
        <taxon>Vertebrata</taxon>
        <taxon>Euteleostomi</taxon>
        <taxon>Mammalia</taxon>
        <taxon>Monotremata</taxon>
        <taxon>Ornithorhynchidae</taxon>
        <taxon>Ornithorhynchus</taxon>
    </lineage>
</organism>
<dbReference type="InParanoid" id="A0A6I8N3K6"/>
<evidence type="ECO:0000313" key="4">
    <source>
        <dbReference type="Proteomes" id="UP000002279"/>
    </source>
</evidence>
<proteinExistence type="predicted"/>
<feature type="compositionally biased region" description="Basic and acidic residues" evidence="1">
    <location>
        <begin position="7"/>
        <end position="22"/>
    </location>
</feature>
<dbReference type="InterPro" id="IPR023340">
    <property type="entry name" value="UMA"/>
</dbReference>
<dbReference type="OMA" id="SPRDINH"/>
<dbReference type="PROSITE" id="PS51497">
    <property type="entry name" value="UMA"/>
    <property type="match status" value="1"/>
</dbReference>
<dbReference type="InterPro" id="IPR053292">
    <property type="entry name" value="UBAP1-MVB12_assoc_domain"/>
</dbReference>
<feature type="region of interest" description="Disordered" evidence="1">
    <location>
        <begin position="1"/>
        <end position="85"/>
    </location>
</feature>
<evidence type="ECO:0000256" key="1">
    <source>
        <dbReference type="SAM" id="MobiDB-lite"/>
    </source>
</evidence>